<dbReference type="Pfam" id="PF19609">
    <property type="entry name" value="DUF6114"/>
    <property type="match status" value="1"/>
</dbReference>
<accession>A0A510HKI0</accession>
<organism evidence="2 3">
    <name type="scientific">Rubrobacter xylanophilus</name>
    <dbReference type="NCBI Taxonomy" id="49319"/>
    <lineage>
        <taxon>Bacteria</taxon>
        <taxon>Bacillati</taxon>
        <taxon>Actinomycetota</taxon>
        <taxon>Rubrobacteria</taxon>
        <taxon>Rubrobacterales</taxon>
        <taxon>Rubrobacteraceae</taxon>
        <taxon>Rubrobacter</taxon>
    </lineage>
</organism>
<dbReference type="AlphaFoldDB" id="A0A510HKI0"/>
<feature type="transmembrane region" description="Helical" evidence="1">
    <location>
        <begin position="75"/>
        <end position="104"/>
    </location>
</feature>
<feature type="transmembrane region" description="Helical" evidence="1">
    <location>
        <begin position="21"/>
        <end position="40"/>
    </location>
</feature>
<evidence type="ECO:0000313" key="2">
    <source>
        <dbReference type="EMBL" id="BBL79805.1"/>
    </source>
</evidence>
<dbReference type="Proteomes" id="UP000318065">
    <property type="component" value="Chromosome"/>
</dbReference>
<keyword evidence="1" id="KW-1133">Transmembrane helix</keyword>
<keyword evidence="1" id="KW-0472">Membrane</keyword>
<dbReference type="InterPro" id="IPR046096">
    <property type="entry name" value="DUF6114"/>
</dbReference>
<protein>
    <submittedName>
        <fullName evidence="2">Uncharacterized protein</fullName>
    </submittedName>
</protein>
<name>A0A510HKI0_9ACTN</name>
<evidence type="ECO:0000256" key="1">
    <source>
        <dbReference type="SAM" id="Phobius"/>
    </source>
</evidence>
<sequence>MERRVTGDGRVGVRRRPRLGLTLLTLAGLLIIWMPLVIYVQEFGQFSLVFGGVVIGGIVLGSAILGWIYPQRVQIFGIIGLIFSILSLMGALGGLVIGMLLGIVGGSLCAAWTPKKGSSEGNPESTG</sequence>
<evidence type="ECO:0000313" key="3">
    <source>
        <dbReference type="Proteomes" id="UP000318065"/>
    </source>
</evidence>
<dbReference type="EMBL" id="AP019791">
    <property type="protein sequence ID" value="BBL79805.1"/>
    <property type="molecule type" value="Genomic_DNA"/>
</dbReference>
<gene>
    <name evidence="2" type="ORF">RxyAA322_16590</name>
</gene>
<proteinExistence type="predicted"/>
<keyword evidence="3" id="KW-1185">Reference proteome</keyword>
<feature type="transmembrane region" description="Helical" evidence="1">
    <location>
        <begin position="46"/>
        <end position="68"/>
    </location>
</feature>
<keyword evidence="1" id="KW-0812">Transmembrane</keyword>
<reference evidence="2" key="1">
    <citation type="journal article" date="2019" name="Microbiol. Resour. Announc.">
        <title>Complete Genome Sequence of Rubrobacter xylanophilus Strain AA3-22, Isolated from Arima Onsen in Japan.</title>
        <authorList>
            <person name="Tomariguchi N."/>
            <person name="Miyazaki K."/>
        </authorList>
    </citation>
    <scope>NUCLEOTIDE SEQUENCE [LARGE SCALE GENOMIC DNA]</scope>
    <source>
        <strain evidence="2">AA3-22</strain>
    </source>
</reference>